<evidence type="ECO:0000256" key="1">
    <source>
        <dbReference type="ARBA" id="ARBA00022490"/>
    </source>
</evidence>
<keyword evidence="4" id="KW-0131">Cell cycle</keyword>
<reference evidence="6 7" key="1">
    <citation type="submission" date="2022-01" db="EMBL/GenBank/DDBJ databases">
        <title>Paraglaciecola sp. G1-23.</title>
        <authorList>
            <person name="Jin M.S."/>
            <person name="Han D.M."/>
            <person name="Kim H.M."/>
            <person name="Jeon C.O."/>
        </authorList>
    </citation>
    <scope>NUCLEOTIDE SEQUENCE [LARGE SCALE GENOMIC DNA]</scope>
    <source>
        <strain evidence="6 7">G1-23</strain>
    </source>
</reference>
<evidence type="ECO:0000256" key="5">
    <source>
        <dbReference type="SAM" id="MobiDB-lite"/>
    </source>
</evidence>
<protein>
    <submittedName>
        <fullName evidence="6">SMC-Scp complex subunit ScpB</fullName>
    </submittedName>
</protein>
<dbReference type="Proteomes" id="UP001521137">
    <property type="component" value="Unassembled WGS sequence"/>
</dbReference>
<name>A0ABS9DAT3_9ALTE</name>
<evidence type="ECO:0000313" key="7">
    <source>
        <dbReference type="Proteomes" id="UP001521137"/>
    </source>
</evidence>
<dbReference type="RefSeq" id="WP_235314058.1">
    <property type="nucleotide sequence ID" value="NZ_JAKGAS010000012.1"/>
</dbReference>
<keyword evidence="2" id="KW-0132">Cell division</keyword>
<gene>
    <name evidence="6" type="primary">scpB</name>
    <name evidence="6" type="ORF">L0668_17685</name>
</gene>
<dbReference type="NCBIfam" id="TIGR00281">
    <property type="entry name" value="SMC-Scp complex subunit ScpB"/>
    <property type="match status" value="1"/>
</dbReference>
<accession>A0ABS9DAT3</accession>
<keyword evidence="7" id="KW-1185">Reference proteome</keyword>
<evidence type="ECO:0000256" key="4">
    <source>
        <dbReference type="ARBA" id="ARBA00023306"/>
    </source>
</evidence>
<sequence length="236" mass="26386">MAKISRNQLKQLVEASIFVADQAISFEQLQLTVLEGLDVSKKMLKDVLAELSLDYQPRGIQLVEVASGYRFQSMDSLSPWLSKLWHEQAPRYSRAMLETLSLIAYRQPITRGEIEDVRGVSVSSHIMKTLTERGWIKVIGHKEVPGRPSLYATTKEFLDYFSLKSLAELPSAEDFLLADDSNQGADNTNNQLNILSDVANNQQSGELKSNLNMEEKSGASNMSVASDLPDEPEQLH</sequence>
<evidence type="ECO:0000256" key="3">
    <source>
        <dbReference type="ARBA" id="ARBA00022829"/>
    </source>
</evidence>
<comment type="caution">
    <text evidence="6">The sequence shown here is derived from an EMBL/GenBank/DDBJ whole genome shotgun (WGS) entry which is preliminary data.</text>
</comment>
<keyword evidence="1" id="KW-0963">Cytoplasm</keyword>
<evidence type="ECO:0000256" key="2">
    <source>
        <dbReference type="ARBA" id="ARBA00022618"/>
    </source>
</evidence>
<proteinExistence type="predicted"/>
<dbReference type="PIRSF" id="PIRSF019345">
    <property type="entry name" value="ScpB"/>
    <property type="match status" value="1"/>
</dbReference>
<organism evidence="6 7">
    <name type="scientific">Paraglaciecola algarum</name>
    <dbReference type="NCBI Taxonomy" id="3050085"/>
    <lineage>
        <taxon>Bacteria</taxon>
        <taxon>Pseudomonadati</taxon>
        <taxon>Pseudomonadota</taxon>
        <taxon>Gammaproteobacteria</taxon>
        <taxon>Alteromonadales</taxon>
        <taxon>Alteromonadaceae</taxon>
        <taxon>Paraglaciecola</taxon>
    </lineage>
</organism>
<dbReference type="InterPro" id="IPR036390">
    <property type="entry name" value="WH_DNA-bd_sf"/>
</dbReference>
<dbReference type="Pfam" id="PF04079">
    <property type="entry name" value="SMC_ScpB"/>
    <property type="match status" value="1"/>
</dbReference>
<dbReference type="Gene3D" id="1.10.10.10">
    <property type="entry name" value="Winged helix-like DNA-binding domain superfamily/Winged helix DNA-binding domain"/>
    <property type="match status" value="2"/>
</dbReference>
<dbReference type="SUPFAM" id="SSF46785">
    <property type="entry name" value="Winged helix' DNA-binding domain"/>
    <property type="match status" value="2"/>
</dbReference>
<keyword evidence="3" id="KW-0159">Chromosome partition</keyword>
<dbReference type="PANTHER" id="PTHR34298">
    <property type="entry name" value="SEGREGATION AND CONDENSATION PROTEIN B"/>
    <property type="match status" value="1"/>
</dbReference>
<dbReference type="InterPro" id="IPR005234">
    <property type="entry name" value="ScpB_csome_segregation"/>
</dbReference>
<evidence type="ECO:0000313" key="6">
    <source>
        <dbReference type="EMBL" id="MCF2949956.1"/>
    </source>
</evidence>
<dbReference type="EMBL" id="JAKGAS010000012">
    <property type="protein sequence ID" value="MCF2949956.1"/>
    <property type="molecule type" value="Genomic_DNA"/>
</dbReference>
<feature type="compositionally biased region" description="Polar residues" evidence="5">
    <location>
        <begin position="207"/>
        <end position="224"/>
    </location>
</feature>
<dbReference type="PANTHER" id="PTHR34298:SF2">
    <property type="entry name" value="SEGREGATION AND CONDENSATION PROTEIN B"/>
    <property type="match status" value="1"/>
</dbReference>
<feature type="region of interest" description="Disordered" evidence="5">
    <location>
        <begin position="207"/>
        <end position="236"/>
    </location>
</feature>
<dbReference type="InterPro" id="IPR036388">
    <property type="entry name" value="WH-like_DNA-bd_sf"/>
</dbReference>